<evidence type="ECO:0000313" key="4">
    <source>
        <dbReference type="Proteomes" id="UP000602510"/>
    </source>
</evidence>
<feature type="compositionally biased region" description="Basic residues" evidence="2">
    <location>
        <begin position="84"/>
        <end position="99"/>
    </location>
</feature>
<feature type="region of interest" description="Disordered" evidence="2">
    <location>
        <begin position="252"/>
        <end position="290"/>
    </location>
</feature>
<reference evidence="3" key="1">
    <citation type="submission" date="2020-04" db="EMBL/GenBank/DDBJ databases">
        <title>Hybrid Assembly of Korean Phytophthora infestans isolates.</title>
        <authorList>
            <person name="Prokchorchik M."/>
            <person name="Lee Y."/>
            <person name="Seo J."/>
            <person name="Cho J.-H."/>
            <person name="Park Y.-E."/>
            <person name="Jang D.-C."/>
            <person name="Im J.-S."/>
            <person name="Choi J.-G."/>
            <person name="Park H.-J."/>
            <person name="Lee G.-B."/>
            <person name="Lee Y.-G."/>
            <person name="Hong S.-Y."/>
            <person name="Cho K."/>
            <person name="Sohn K.H."/>
        </authorList>
    </citation>
    <scope>NUCLEOTIDE SEQUENCE</scope>
    <source>
        <strain evidence="3">KR_1_A1</strain>
    </source>
</reference>
<evidence type="ECO:0000256" key="2">
    <source>
        <dbReference type="SAM" id="MobiDB-lite"/>
    </source>
</evidence>
<evidence type="ECO:0000313" key="3">
    <source>
        <dbReference type="EMBL" id="KAF4030568.1"/>
    </source>
</evidence>
<evidence type="ECO:0000256" key="1">
    <source>
        <dbReference type="SAM" id="Coils"/>
    </source>
</evidence>
<feature type="compositionally biased region" description="Polar residues" evidence="2">
    <location>
        <begin position="274"/>
        <end position="290"/>
    </location>
</feature>
<feature type="region of interest" description="Disordered" evidence="2">
    <location>
        <begin position="212"/>
        <end position="235"/>
    </location>
</feature>
<organism evidence="3 4">
    <name type="scientific">Phytophthora infestans</name>
    <name type="common">Potato late blight agent</name>
    <name type="synonym">Botrytis infestans</name>
    <dbReference type="NCBI Taxonomy" id="4787"/>
    <lineage>
        <taxon>Eukaryota</taxon>
        <taxon>Sar</taxon>
        <taxon>Stramenopiles</taxon>
        <taxon>Oomycota</taxon>
        <taxon>Peronosporomycetes</taxon>
        <taxon>Peronosporales</taxon>
        <taxon>Peronosporaceae</taxon>
        <taxon>Phytophthora</taxon>
    </lineage>
</organism>
<comment type="caution">
    <text evidence="3">The sequence shown here is derived from an EMBL/GenBank/DDBJ whole genome shotgun (WGS) entry which is preliminary data.</text>
</comment>
<name>A0A833SIZ8_PHYIN</name>
<protein>
    <submittedName>
        <fullName evidence="3">Uncharacterized protein</fullName>
    </submittedName>
</protein>
<accession>A0A833SIZ8</accession>
<sequence length="390" mass="44286">MRGKCSFSDCAFTEEDDVDVTKCSSCSKKVHHICSNAIYEGDLSVRVCSHNCVIALGLPTQSRTLWTSSAASTSDNQLTGGARAHGKTPRKSSKGKKKTSAPNSNKKESKQAKKFHFTTIDDLALLREILSVQPYAAKHGSVTARYQDVADNFNEHLGEELSLRTIKERFFLLLKDFKKTDNQYRRKSGVAEEYTEHKQLLQDITDAMRDLQDEKTKKKKAVQDKSDRLESAGERLRHQAINRCCQRAQTMQDERSGCEESADESSLDEEESVNRSSTDSTKSGGGVTTAQVNAASVKFIERQRKRHKDEHELLQQELAFKRVKAENEEQRWKKEFDFRKAEADRSDKKWSEEVALRRADMELRKEELALLKLQLDAQKTSGDIITQTLV</sequence>
<keyword evidence="4" id="KW-1185">Reference proteome</keyword>
<feature type="compositionally biased region" description="Polar residues" evidence="2">
    <location>
        <begin position="69"/>
        <end position="79"/>
    </location>
</feature>
<feature type="coiled-coil region" evidence="1">
    <location>
        <begin position="297"/>
        <end position="331"/>
    </location>
</feature>
<feature type="compositionally biased region" description="Acidic residues" evidence="2">
    <location>
        <begin position="260"/>
        <end position="271"/>
    </location>
</feature>
<dbReference type="PANTHER" id="PTHR37558:SF1">
    <property type="entry name" value="HTH CENPB-TYPE DOMAIN-CONTAINING PROTEIN"/>
    <property type="match status" value="1"/>
</dbReference>
<gene>
    <name evidence="3" type="ORF">GN244_ATG17641</name>
</gene>
<dbReference type="EMBL" id="WSZM01000666">
    <property type="protein sequence ID" value="KAF4030568.1"/>
    <property type="molecule type" value="Genomic_DNA"/>
</dbReference>
<proteinExistence type="predicted"/>
<feature type="region of interest" description="Disordered" evidence="2">
    <location>
        <begin position="69"/>
        <end position="112"/>
    </location>
</feature>
<dbReference type="PANTHER" id="PTHR37558">
    <property type="entry name" value="HTH CENPB-TYPE DOMAIN-CONTAINING PROTEIN"/>
    <property type="match status" value="1"/>
</dbReference>
<dbReference type="Proteomes" id="UP000602510">
    <property type="component" value="Unassembled WGS sequence"/>
</dbReference>
<dbReference type="AlphaFoldDB" id="A0A833SIZ8"/>
<keyword evidence="1" id="KW-0175">Coiled coil</keyword>